<accession>A0A6D2JQM5</accession>
<feature type="region of interest" description="Disordered" evidence="1">
    <location>
        <begin position="36"/>
        <end position="87"/>
    </location>
</feature>
<dbReference type="Proteomes" id="UP000467841">
    <property type="component" value="Unassembled WGS sequence"/>
</dbReference>
<proteinExistence type="predicted"/>
<gene>
    <name evidence="2" type="ORF">MERR_LOCUS31198</name>
</gene>
<sequence length="330" mass="37041">MSRKGVITKRVRLSRRLYREQRPNRAVRLAEERMFRARPNSSVRLKSRPKSKTTRPITHHDPGNMPAVGHATTPRTPRTTKAREPGKRLAAAQLLTYRAERSVRPGKLPRPAEDFIGQIPIRPTDNIRPRPFRLGHNPIVRPIVPHDRPNAARSRSLVKPDSASTVQQGRPRPTSVPEPSTNSSARLTPTAERRISRPRSPDRADSRPRPNSRPNVPTDRPNGPIDPKPVLKPVSHRSRSLVKPDSASTVQQGRPRPTSVPEPSTNSSARPTPTAERRIYRPRSPDRADSRPRPDSRPNVPTDRPNGPIDPKPVSHVFTARLNLMPPLKT</sequence>
<evidence type="ECO:0000313" key="2">
    <source>
        <dbReference type="EMBL" id="CAA7043963.1"/>
    </source>
</evidence>
<name>A0A6D2JQM5_9BRAS</name>
<feature type="region of interest" description="Disordered" evidence="1">
    <location>
        <begin position="121"/>
        <end position="315"/>
    </location>
</feature>
<protein>
    <submittedName>
        <fullName evidence="2">Uncharacterized protein</fullName>
    </submittedName>
</protein>
<organism evidence="2 3">
    <name type="scientific">Microthlaspi erraticum</name>
    <dbReference type="NCBI Taxonomy" id="1685480"/>
    <lineage>
        <taxon>Eukaryota</taxon>
        <taxon>Viridiplantae</taxon>
        <taxon>Streptophyta</taxon>
        <taxon>Embryophyta</taxon>
        <taxon>Tracheophyta</taxon>
        <taxon>Spermatophyta</taxon>
        <taxon>Magnoliopsida</taxon>
        <taxon>eudicotyledons</taxon>
        <taxon>Gunneridae</taxon>
        <taxon>Pentapetalae</taxon>
        <taxon>rosids</taxon>
        <taxon>malvids</taxon>
        <taxon>Brassicales</taxon>
        <taxon>Brassicaceae</taxon>
        <taxon>Coluteocarpeae</taxon>
        <taxon>Microthlaspi</taxon>
    </lineage>
</organism>
<feature type="compositionally biased region" description="Basic and acidic residues" evidence="1">
    <location>
        <begin position="275"/>
        <end position="296"/>
    </location>
</feature>
<dbReference type="EMBL" id="CACVBM020001289">
    <property type="protein sequence ID" value="CAA7043963.1"/>
    <property type="molecule type" value="Genomic_DNA"/>
</dbReference>
<reference evidence="2" key="1">
    <citation type="submission" date="2020-01" db="EMBL/GenBank/DDBJ databases">
        <authorList>
            <person name="Mishra B."/>
        </authorList>
    </citation>
    <scope>NUCLEOTIDE SEQUENCE [LARGE SCALE GENOMIC DNA]</scope>
</reference>
<evidence type="ECO:0000256" key="1">
    <source>
        <dbReference type="SAM" id="MobiDB-lite"/>
    </source>
</evidence>
<feature type="compositionally biased region" description="Polar residues" evidence="1">
    <location>
        <begin position="261"/>
        <end position="271"/>
    </location>
</feature>
<dbReference type="AlphaFoldDB" id="A0A6D2JQM5"/>
<evidence type="ECO:0000313" key="3">
    <source>
        <dbReference type="Proteomes" id="UP000467841"/>
    </source>
</evidence>
<feature type="compositionally biased region" description="Polar residues" evidence="1">
    <location>
        <begin position="177"/>
        <end position="187"/>
    </location>
</feature>
<comment type="caution">
    <text evidence="2">The sequence shown here is derived from an EMBL/GenBank/DDBJ whole genome shotgun (WGS) entry which is preliminary data.</text>
</comment>
<keyword evidence="3" id="KW-1185">Reference proteome</keyword>
<feature type="compositionally biased region" description="Basic and acidic residues" evidence="1">
    <location>
        <begin position="191"/>
        <end position="208"/>
    </location>
</feature>